<dbReference type="OrthoDB" id="10012954at2759"/>
<organism evidence="1 2">
    <name type="scientific">Limosa lapponica baueri</name>
    <dbReference type="NCBI Taxonomy" id="1758121"/>
    <lineage>
        <taxon>Eukaryota</taxon>
        <taxon>Metazoa</taxon>
        <taxon>Chordata</taxon>
        <taxon>Craniata</taxon>
        <taxon>Vertebrata</taxon>
        <taxon>Euteleostomi</taxon>
        <taxon>Archelosauria</taxon>
        <taxon>Archosauria</taxon>
        <taxon>Dinosauria</taxon>
        <taxon>Saurischia</taxon>
        <taxon>Theropoda</taxon>
        <taxon>Coelurosauria</taxon>
        <taxon>Aves</taxon>
        <taxon>Neognathae</taxon>
        <taxon>Neoaves</taxon>
        <taxon>Charadriiformes</taxon>
        <taxon>Scolopacidae</taxon>
        <taxon>Limosa</taxon>
    </lineage>
</organism>
<reference evidence="2" key="1">
    <citation type="submission" date="2017-11" db="EMBL/GenBank/DDBJ databases">
        <authorList>
            <person name="Lima N.C."/>
            <person name="Parody-Merino A.M."/>
            <person name="Battley P.F."/>
            <person name="Fidler A.E."/>
            <person name="Prosdocimi F."/>
        </authorList>
    </citation>
    <scope>NUCLEOTIDE SEQUENCE [LARGE SCALE GENOMIC DNA]</scope>
</reference>
<gene>
    <name evidence="1" type="ORF">llap_22636</name>
</gene>
<name>A0A2I0SZT7_LIMLA</name>
<sequence>MTRSWHPYGTVWGSSCARWPNRVVSPHLQHQNGMYGLHQDVHHFNSFDSVRSLPRLLSHARVRTGIIGKKHVGPEAVYPFDFAYTEENSSVLQVGRNITRIKALVRKFLRSQDER</sequence>
<dbReference type="GO" id="GO:0016787">
    <property type="term" value="F:hydrolase activity"/>
    <property type="evidence" value="ECO:0007669"/>
    <property type="project" value="UniProtKB-KW"/>
</dbReference>
<dbReference type="AlphaFoldDB" id="A0A2I0SZT7"/>
<evidence type="ECO:0000313" key="1">
    <source>
        <dbReference type="EMBL" id="PKU27060.1"/>
    </source>
</evidence>
<dbReference type="Gene3D" id="3.40.720.10">
    <property type="entry name" value="Alkaline Phosphatase, subunit A"/>
    <property type="match status" value="1"/>
</dbReference>
<dbReference type="SUPFAM" id="SSF53649">
    <property type="entry name" value="Alkaline phosphatase-like"/>
    <property type="match status" value="1"/>
</dbReference>
<dbReference type="InterPro" id="IPR017850">
    <property type="entry name" value="Alkaline_phosphatase_core_sf"/>
</dbReference>
<accession>A0A2I0SZT7</accession>
<protein>
    <submittedName>
        <fullName evidence="1">N-sulfoglucosamine sulfohydrolase</fullName>
    </submittedName>
</protein>
<proteinExistence type="predicted"/>
<dbReference type="EMBL" id="KZ532112">
    <property type="protein sequence ID" value="PKU27060.1"/>
    <property type="molecule type" value="Genomic_DNA"/>
</dbReference>
<keyword evidence="2" id="KW-1185">Reference proteome</keyword>
<evidence type="ECO:0000313" key="2">
    <source>
        <dbReference type="Proteomes" id="UP000233556"/>
    </source>
</evidence>
<reference evidence="2" key="2">
    <citation type="submission" date="2017-12" db="EMBL/GenBank/DDBJ databases">
        <title>Genome sequence of the Bar-tailed Godwit (Limosa lapponica baueri).</title>
        <authorList>
            <person name="Lima N.C.B."/>
            <person name="Parody-Merino A.M."/>
            <person name="Battley P.F."/>
            <person name="Fidler A.E."/>
            <person name="Prosdocimi F."/>
        </authorList>
    </citation>
    <scope>NUCLEOTIDE SEQUENCE [LARGE SCALE GENOMIC DNA]</scope>
</reference>
<dbReference type="Proteomes" id="UP000233556">
    <property type="component" value="Unassembled WGS sequence"/>
</dbReference>
<dbReference type="PROSITE" id="PS51257">
    <property type="entry name" value="PROKAR_LIPOPROTEIN"/>
    <property type="match status" value="1"/>
</dbReference>
<keyword evidence="1" id="KW-0378">Hydrolase</keyword>